<evidence type="ECO:0000259" key="6">
    <source>
        <dbReference type="PROSITE" id="PS01124"/>
    </source>
</evidence>
<dbReference type="SUPFAM" id="SSF46689">
    <property type="entry name" value="Homeodomain-like"/>
    <property type="match status" value="1"/>
</dbReference>
<feature type="domain" description="HTH araC/xylS-type" evidence="6">
    <location>
        <begin position="661"/>
        <end position="760"/>
    </location>
</feature>
<dbReference type="GO" id="GO:0043565">
    <property type="term" value="F:sequence-specific DNA binding"/>
    <property type="evidence" value="ECO:0007669"/>
    <property type="project" value="InterPro"/>
</dbReference>
<proteinExistence type="predicted"/>
<protein>
    <submittedName>
        <fullName evidence="7">Helix-turn-helix domain-containing protein</fullName>
    </submittedName>
</protein>
<evidence type="ECO:0000256" key="3">
    <source>
        <dbReference type="ARBA" id="ARBA00023163"/>
    </source>
</evidence>
<accession>A0A9D1DS00</accession>
<feature type="coiled-coil region" evidence="4">
    <location>
        <begin position="48"/>
        <end position="75"/>
    </location>
</feature>
<dbReference type="InterPro" id="IPR009057">
    <property type="entry name" value="Homeodomain-like_sf"/>
</dbReference>
<dbReference type="PANTHER" id="PTHR43280">
    <property type="entry name" value="ARAC-FAMILY TRANSCRIPTIONAL REGULATOR"/>
    <property type="match status" value="1"/>
</dbReference>
<dbReference type="Pfam" id="PF17853">
    <property type="entry name" value="GGDEF_2"/>
    <property type="match status" value="1"/>
</dbReference>
<name>A0A9D1DS00_9FIRM</name>
<keyword evidence="5" id="KW-1133">Transmembrane helix</keyword>
<dbReference type="SMART" id="SM00342">
    <property type="entry name" value="HTH_ARAC"/>
    <property type="match status" value="1"/>
</dbReference>
<keyword evidence="1" id="KW-0805">Transcription regulation</keyword>
<dbReference type="InterPro" id="IPR018060">
    <property type="entry name" value="HTH_AraC"/>
</dbReference>
<keyword evidence="3" id="KW-0804">Transcription</keyword>
<keyword evidence="5" id="KW-0812">Transmembrane</keyword>
<evidence type="ECO:0000256" key="1">
    <source>
        <dbReference type="ARBA" id="ARBA00023015"/>
    </source>
</evidence>
<evidence type="ECO:0000256" key="5">
    <source>
        <dbReference type="SAM" id="Phobius"/>
    </source>
</evidence>
<dbReference type="Gene3D" id="1.10.10.60">
    <property type="entry name" value="Homeodomain-like"/>
    <property type="match status" value="2"/>
</dbReference>
<sequence length="764" mass="87275">MRQSILRRFVFSILIPFFLAFLLPSLACLSLFGRSVSEIEKNSERGQAALVNNLSQNLENLLTDIENEMNLWSMQAQNIHSTHYSQRLESSLISSQFQLQITLKAITNPLLNSGYIFLFSEDQVITPFISGNTLNYFYDSFFSYDDMTLTEFIDHFRYQYYETSFIPDVRITRNKVTYNVPVFVQSVPNDPHQRSNGVIIFTLDTNYVDELLWDSVPNGGSISLVYQKDGEPFLLSQALSSDAESPSVEQIFSRFSEIPESAISYQTINGHEFYVYKQAVGGDGLYAVLLQPSEIALESTRSITWILIGEGIAIVLFLILFAFGYTRRSVSMIRSVVDAFSSVDLGESGKIKDVFTYIQRAASKTLHQNEQLHLHLEKQRIVMEEAFLRRLISGDFLYESDVIQEQEELEFLVNYSRYLVLLCNLGGNQPPDLEKLSDSKRLIRRRLSEQFPDCLQMLNYDVSSLVCIIGTDSEPDVVRKQVSDVFSEIGCPLPLFVSGGSPVRSLYDVSQAYREARYVQNNLSSPGHEVVWYQEVYRSAPILQIQPGLYAEQSLLNQIMVGNTYEVERILANIQDSVSGPESSPKALKCLSYELYRMAAHILTANSAGEEELMELSRRFDSVFLDNGNFGEYFSWIRDLCVRYSEENKTCKKGKNDELLEKITDYIQENYADPQLCVAVIAQHCSISPKYLSQLFKEQKNENISSYIENLRIEKSCLLLQNTDQSINEIALAVGYTNVHTFRTAFKRCKFVTPREFRDAISPK</sequence>
<keyword evidence="2" id="KW-0238">DNA-binding</keyword>
<evidence type="ECO:0000256" key="4">
    <source>
        <dbReference type="SAM" id="Coils"/>
    </source>
</evidence>
<keyword evidence="5" id="KW-0472">Membrane</keyword>
<evidence type="ECO:0000313" key="8">
    <source>
        <dbReference type="Proteomes" id="UP000886785"/>
    </source>
</evidence>
<reference evidence="7" key="1">
    <citation type="submission" date="2020-10" db="EMBL/GenBank/DDBJ databases">
        <authorList>
            <person name="Gilroy R."/>
        </authorList>
    </citation>
    <scope>NUCLEOTIDE SEQUENCE</scope>
    <source>
        <strain evidence="7">ChiSjej1B19-7085</strain>
    </source>
</reference>
<dbReference type="Pfam" id="PF12833">
    <property type="entry name" value="HTH_18"/>
    <property type="match status" value="1"/>
</dbReference>
<evidence type="ECO:0000313" key="7">
    <source>
        <dbReference type="EMBL" id="HIR57927.1"/>
    </source>
</evidence>
<dbReference type="PROSITE" id="PS01124">
    <property type="entry name" value="HTH_ARAC_FAMILY_2"/>
    <property type="match status" value="1"/>
</dbReference>
<dbReference type="AlphaFoldDB" id="A0A9D1DS00"/>
<dbReference type="Proteomes" id="UP000886785">
    <property type="component" value="Unassembled WGS sequence"/>
</dbReference>
<dbReference type="EMBL" id="DVHF01000117">
    <property type="protein sequence ID" value="HIR57927.1"/>
    <property type="molecule type" value="Genomic_DNA"/>
</dbReference>
<evidence type="ECO:0000256" key="2">
    <source>
        <dbReference type="ARBA" id="ARBA00023125"/>
    </source>
</evidence>
<gene>
    <name evidence="7" type="ORF">IAA54_09685</name>
</gene>
<dbReference type="InterPro" id="IPR041522">
    <property type="entry name" value="CdaR_GGDEF"/>
</dbReference>
<keyword evidence="4" id="KW-0175">Coiled coil</keyword>
<organism evidence="7 8">
    <name type="scientific">Candidatus Gallacutalibacter pullicola</name>
    <dbReference type="NCBI Taxonomy" id="2840830"/>
    <lineage>
        <taxon>Bacteria</taxon>
        <taxon>Bacillati</taxon>
        <taxon>Bacillota</taxon>
        <taxon>Clostridia</taxon>
        <taxon>Eubacteriales</taxon>
        <taxon>Candidatus Gallacutalibacter</taxon>
    </lineage>
</organism>
<dbReference type="PANTHER" id="PTHR43280:SF28">
    <property type="entry name" value="HTH-TYPE TRANSCRIPTIONAL ACTIVATOR RHAS"/>
    <property type="match status" value="1"/>
</dbReference>
<reference evidence="7" key="2">
    <citation type="journal article" date="2021" name="PeerJ">
        <title>Extensive microbial diversity within the chicken gut microbiome revealed by metagenomics and culture.</title>
        <authorList>
            <person name="Gilroy R."/>
            <person name="Ravi A."/>
            <person name="Getino M."/>
            <person name="Pursley I."/>
            <person name="Horton D.L."/>
            <person name="Alikhan N.F."/>
            <person name="Baker D."/>
            <person name="Gharbi K."/>
            <person name="Hall N."/>
            <person name="Watson M."/>
            <person name="Adriaenssens E.M."/>
            <person name="Foster-Nyarko E."/>
            <person name="Jarju S."/>
            <person name="Secka A."/>
            <person name="Antonio M."/>
            <person name="Oren A."/>
            <person name="Chaudhuri R.R."/>
            <person name="La Ragione R."/>
            <person name="Hildebrand F."/>
            <person name="Pallen M.J."/>
        </authorList>
    </citation>
    <scope>NUCLEOTIDE SEQUENCE</scope>
    <source>
        <strain evidence="7">ChiSjej1B19-7085</strain>
    </source>
</reference>
<feature type="transmembrane region" description="Helical" evidence="5">
    <location>
        <begin position="303"/>
        <end position="325"/>
    </location>
</feature>
<comment type="caution">
    <text evidence="7">The sequence shown here is derived from an EMBL/GenBank/DDBJ whole genome shotgun (WGS) entry which is preliminary data.</text>
</comment>
<dbReference type="GO" id="GO:0003700">
    <property type="term" value="F:DNA-binding transcription factor activity"/>
    <property type="evidence" value="ECO:0007669"/>
    <property type="project" value="InterPro"/>
</dbReference>